<dbReference type="SUPFAM" id="SSF47240">
    <property type="entry name" value="Ferritin-like"/>
    <property type="match status" value="1"/>
</dbReference>
<dbReference type="AlphaFoldDB" id="X1E0I2"/>
<evidence type="ECO:0000259" key="1">
    <source>
        <dbReference type="Pfam" id="PF02915"/>
    </source>
</evidence>
<proteinExistence type="predicted"/>
<comment type="caution">
    <text evidence="2">The sequence shown here is derived from an EMBL/GenBank/DDBJ whole genome shotgun (WGS) entry which is preliminary data.</text>
</comment>
<accession>X1E0I2</accession>
<gene>
    <name evidence="2" type="ORF">S03H2_05430</name>
</gene>
<dbReference type="Pfam" id="PF02915">
    <property type="entry name" value="Rubrerythrin"/>
    <property type="match status" value="1"/>
</dbReference>
<dbReference type="InterPro" id="IPR012347">
    <property type="entry name" value="Ferritin-like"/>
</dbReference>
<name>X1E0I2_9ZZZZ</name>
<evidence type="ECO:0000313" key="2">
    <source>
        <dbReference type="EMBL" id="GAH26017.1"/>
    </source>
</evidence>
<protein>
    <recommendedName>
        <fullName evidence="1">Rubrerythrin diiron-binding domain-containing protein</fullName>
    </recommendedName>
</protein>
<dbReference type="GO" id="GO:0016491">
    <property type="term" value="F:oxidoreductase activity"/>
    <property type="evidence" value="ECO:0007669"/>
    <property type="project" value="InterPro"/>
</dbReference>
<dbReference type="GO" id="GO:0046872">
    <property type="term" value="F:metal ion binding"/>
    <property type="evidence" value="ECO:0007669"/>
    <property type="project" value="InterPro"/>
</dbReference>
<dbReference type="PANTHER" id="PTHR33531:SF10">
    <property type="entry name" value="BLR7895 PROTEIN"/>
    <property type="match status" value="1"/>
</dbReference>
<dbReference type="Gene3D" id="1.20.1260.10">
    <property type="match status" value="1"/>
</dbReference>
<dbReference type="InterPro" id="IPR009078">
    <property type="entry name" value="Ferritin-like_SF"/>
</dbReference>
<dbReference type="CDD" id="cd01045">
    <property type="entry name" value="Ferritin_like_AB"/>
    <property type="match status" value="1"/>
</dbReference>
<dbReference type="InterPro" id="IPR003251">
    <property type="entry name" value="Rr_diiron-bd_dom"/>
</dbReference>
<dbReference type="PANTHER" id="PTHR33531">
    <property type="entry name" value="RUBRERYTHRIN SUBFAMILY"/>
    <property type="match status" value="1"/>
</dbReference>
<sequence>MGESSPVDEVLEFAIDREIEAHQLYIDLAARTQNPVMRKVFEDFAKEELGHKAKLETMKANRTTMPTEKVTDLKIADYVVGVEPTPNMDYKDVLILAMKKGKASFRLYTDLAAEVKNEAQSKTFLSLAQEEARHKLRFEIEYDNVVLKEN</sequence>
<reference evidence="2" key="1">
    <citation type="journal article" date="2014" name="Front. Microbiol.">
        <title>High frequency of phylogenetically diverse reductive dehalogenase-homologous genes in deep subseafloor sedimentary metagenomes.</title>
        <authorList>
            <person name="Kawai M."/>
            <person name="Futagami T."/>
            <person name="Toyoda A."/>
            <person name="Takaki Y."/>
            <person name="Nishi S."/>
            <person name="Hori S."/>
            <person name="Arai W."/>
            <person name="Tsubouchi T."/>
            <person name="Morono Y."/>
            <person name="Uchiyama I."/>
            <person name="Ito T."/>
            <person name="Fujiyama A."/>
            <person name="Inagaki F."/>
            <person name="Takami H."/>
        </authorList>
    </citation>
    <scope>NUCLEOTIDE SEQUENCE</scope>
    <source>
        <strain evidence="2">Expedition CK06-06</strain>
    </source>
</reference>
<feature type="domain" description="Rubrerythrin diiron-binding" evidence="1">
    <location>
        <begin position="9"/>
        <end position="139"/>
    </location>
</feature>
<dbReference type="EMBL" id="BARU01002264">
    <property type="protein sequence ID" value="GAH26017.1"/>
    <property type="molecule type" value="Genomic_DNA"/>
</dbReference>
<organism evidence="2">
    <name type="scientific">marine sediment metagenome</name>
    <dbReference type="NCBI Taxonomy" id="412755"/>
    <lineage>
        <taxon>unclassified sequences</taxon>
        <taxon>metagenomes</taxon>
        <taxon>ecological metagenomes</taxon>
    </lineage>
</organism>